<dbReference type="CDD" id="cd00075">
    <property type="entry name" value="HATPase"/>
    <property type="match status" value="1"/>
</dbReference>
<keyword evidence="15" id="KW-1185">Reference proteome</keyword>
<feature type="transmembrane region" description="Helical" evidence="11">
    <location>
        <begin position="6"/>
        <end position="25"/>
    </location>
</feature>
<evidence type="ECO:0000256" key="10">
    <source>
        <dbReference type="ARBA" id="ARBA00023136"/>
    </source>
</evidence>
<protein>
    <recommendedName>
        <fullName evidence="3">histidine kinase</fullName>
        <ecNumber evidence="3">2.7.13.3</ecNumber>
    </recommendedName>
</protein>
<sequence length="496" mass="53829">MVSVRRSTALSAALLCMFVFTLGWLGTREFLSKQLTDDAVNATRTELDRMVAAYRVGSLGDGRAALAAAIQSGDAMFEVVADSGEAVVRSEKLRRLDPAWRPLPPAPAGAPADWTTTTTATLRPGDHPHWREYRTYTVLGRVVDDVPADLVEPTGREGSTLDAELAGADPAKRQRLTLYLFVLPWNALGTLRNFDDTLAVFVPLAVLLTALAAWFAAGRALRPVEAIRRELAEVSESRYDRRVPVPRSRDEVAQLARTTNATLDRLQRAHDQQERFVADASHELRSPLANLRAGLEVALAHPDRADWPDIAHRSLLDVQRLQRITGDLLQLAVGPDGQPEPSAVVDLADVVTEQVAERAFDPGGPAVSSIVEGPAPVVGEPVQLERLLRNLLDNAVRHASSVVTVRVGRQADDVVLEVLDDGPGIPVEDRERVFDRFARLDDARTRDAGGSGLGLTLARDIATRHGGTLRVENGEAGARLVARLPSAMRAELEPLA</sequence>
<dbReference type="InterPro" id="IPR004358">
    <property type="entry name" value="Sig_transdc_His_kin-like_C"/>
</dbReference>
<keyword evidence="4" id="KW-0597">Phosphoprotein</keyword>
<dbReference type="EC" id="2.7.13.3" evidence="3"/>
<dbReference type="EMBL" id="SMKW01000028">
    <property type="protein sequence ID" value="TDD48798.1"/>
    <property type="molecule type" value="Genomic_DNA"/>
</dbReference>
<keyword evidence="6 11" id="KW-0812">Transmembrane</keyword>
<comment type="subcellular location">
    <subcellularLocation>
        <location evidence="2">Cell membrane</location>
    </subcellularLocation>
</comment>
<keyword evidence="9" id="KW-0902">Two-component regulatory system</keyword>
<dbReference type="Pfam" id="PF02518">
    <property type="entry name" value="HATPase_c"/>
    <property type="match status" value="1"/>
</dbReference>
<dbReference type="PANTHER" id="PTHR45436:SF5">
    <property type="entry name" value="SENSOR HISTIDINE KINASE TRCS"/>
    <property type="match status" value="1"/>
</dbReference>
<dbReference type="SMART" id="SM00388">
    <property type="entry name" value="HisKA"/>
    <property type="match status" value="1"/>
</dbReference>
<evidence type="ECO:0000256" key="2">
    <source>
        <dbReference type="ARBA" id="ARBA00004236"/>
    </source>
</evidence>
<dbReference type="PROSITE" id="PS50109">
    <property type="entry name" value="HIS_KIN"/>
    <property type="match status" value="1"/>
</dbReference>
<feature type="domain" description="HAMP" evidence="13">
    <location>
        <begin position="218"/>
        <end position="271"/>
    </location>
</feature>
<dbReference type="CDD" id="cd00082">
    <property type="entry name" value="HisKA"/>
    <property type="match status" value="1"/>
</dbReference>
<dbReference type="CDD" id="cd06225">
    <property type="entry name" value="HAMP"/>
    <property type="match status" value="1"/>
</dbReference>
<evidence type="ECO:0000259" key="13">
    <source>
        <dbReference type="PROSITE" id="PS50885"/>
    </source>
</evidence>
<proteinExistence type="predicted"/>
<keyword evidence="10 11" id="KW-0472">Membrane</keyword>
<gene>
    <name evidence="14" type="ORF">E1288_21275</name>
</gene>
<keyword evidence="5" id="KW-0808">Transferase</keyword>
<evidence type="ECO:0000259" key="12">
    <source>
        <dbReference type="PROSITE" id="PS50109"/>
    </source>
</evidence>
<evidence type="ECO:0000256" key="8">
    <source>
        <dbReference type="ARBA" id="ARBA00022989"/>
    </source>
</evidence>
<evidence type="ECO:0000256" key="11">
    <source>
        <dbReference type="SAM" id="Phobius"/>
    </source>
</evidence>
<evidence type="ECO:0000256" key="4">
    <source>
        <dbReference type="ARBA" id="ARBA00022553"/>
    </source>
</evidence>
<evidence type="ECO:0000256" key="1">
    <source>
        <dbReference type="ARBA" id="ARBA00000085"/>
    </source>
</evidence>
<evidence type="ECO:0000256" key="9">
    <source>
        <dbReference type="ARBA" id="ARBA00023012"/>
    </source>
</evidence>
<evidence type="ECO:0000313" key="15">
    <source>
        <dbReference type="Proteomes" id="UP000294947"/>
    </source>
</evidence>
<dbReference type="OrthoDB" id="9786919at2"/>
<dbReference type="PANTHER" id="PTHR45436">
    <property type="entry name" value="SENSOR HISTIDINE KINASE YKOH"/>
    <property type="match status" value="1"/>
</dbReference>
<dbReference type="SMART" id="SM00387">
    <property type="entry name" value="HATPase_c"/>
    <property type="match status" value="1"/>
</dbReference>
<dbReference type="RefSeq" id="WP_132487765.1">
    <property type="nucleotide sequence ID" value="NZ_SMKW01000028.1"/>
</dbReference>
<dbReference type="InterPro" id="IPR050428">
    <property type="entry name" value="TCS_sensor_his_kinase"/>
</dbReference>
<dbReference type="InterPro" id="IPR003594">
    <property type="entry name" value="HATPase_dom"/>
</dbReference>
<evidence type="ECO:0000256" key="7">
    <source>
        <dbReference type="ARBA" id="ARBA00022777"/>
    </source>
</evidence>
<dbReference type="InterPro" id="IPR003660">
    <property type="entry name" value="HAMP_dom"/>
</dbReference>
<dbReference type="SUPFAM" id="SSF47384">
    <property type="entry name" value="Homodimeric domain of signal transducing histidine kinase"/>
    <property type="match status" value="1"/>
</dbReference>
<dbReference type="Pfam" id="PF00512">
    <property type="entry name" value="HisKA"/>
    <property type="match status" value="1"/>
</dbReference>
<dbReference type="GO" id="GO:0005886">
    <property type="term" value="C:plasma membrane"/>
    <property type="evidence" value="ECO:0007669"/>
    <property type="project" value="UniProtKB-SubCell"/>
</dbReference>
<dbReference type="Proteomes" id="UP000294947">
    <property type="component" value="Unassembled WGS sequence"/>
</dbReference>
<dbReference type="PRINTS" id="PR00344">
    <property type="entry name" value="BCTRLSENSOR"/>
</dbReference>
<organism evidence="14 15">
    <name type="scientific">Saccharopolyspora elongata</name>
    <dbReference type="NCBI Taxonomy" id="2530387"/>
    <lineage>
        <taxon>Bacteria</taxon>
        <taxon>Bacillati</taxon>
        <taxon>Actinomycetota</taxon>
        <taxon>Actinomycetes</taxon>
        <taxon>Pseudonocardiales</taxon>
        <taxon>Pseudonocardiaceae</taxon>
        <taxon>Saccharopolyspora</taxon>
    </lineage>
</organism>
<reference evidence="14 15" key="1">
    <citation type="submission" date="2019-03" db="EMBL/GenBank/DDBJ databases">
        <title>Draft genome sequences of novel Actinobacteria.</title>
        <authorList>
            <person name="Sahin N."/>
            <person name="Ay H."/>
            <person name="Saygin H."/>
        </authorList>
    </citation>
    <scope>NUCLEOTIDE SEQUENCE [LARGE SCALE GENOMIC DNA]</scope>
    <source>
        <strain evidence="14 15">7K502</strain>
    </source>
</reference>
<feature type="domain" description="Histidine kinase" evidence="12">
    <location>
        <begin position="279"/>
        <end position="488"/>
    </location>
</feature>
<dbReference type="InterPro" id="IPR005467">
    <property type="entry name" value="His_kinase_dom"/>
</dbReference>
<accession>A0A4R4YTW6</accession>
<dbReference type="Gene3D" id="3.30.565.10">
    <property type="entry name" value="Histidine kinase-like ATPase, C-terminal domain"/>
    <property type="match status" value="1"/>
</dbReference>
<dbReference type="SUPFAM" id="SSF158472">
    <property type="entry name" value="HAMP domain-like"/>
    <property type="match status" value="1"/>
</dbReference>
<evidence type="ECO:0000256" key="6">
    <source>
        <dbReference type="ARBA" id="ARBA00022692"/>
    </source>
</evidence>
<dbReference type="InterPro" id="IPR036890">
    <property type="entry name" value="HATPase_C_sf"/>
</dbReference>
<keyword evidence="7" id="KW-0418">Kinase</keyword>
<dbReference type="Gene3D" id="1.10.287.130">
    <property type="match status" value="1"/>
</dbReference>
<dbReference type="GO" id="GO:0000155">
    <property type="term" value="F:phosphorelay sensor kinase activity"/>
    <property type="evidence" value="ECO:0007669"/>
    <property type="project" value="InterPro"/>
</dbReference>
<dbReference type="PROSITE" id="PS50885">
    <property type="entry name" value="HAMP"/>
    <property type="match status" value="1"/>
</dbReference>
<dbReference type="SMART" id="SM00304">
    <property type="entry name" value="HAMP"/>
    <property type="match status" value="1"/>
</dbReference>
<dbReference type="SUPFAM" id="SSF55874">
    <property type="entry name" value="ATPase domain of HSP90 chaperone/DNA topoisomerase II/histidine kinase"/>
    <property type="match status" value="1"/>
</dbReference>
<name>A0A4R4YTW6_9PSEU</name>
<comment type="catalytic activity">
    <reaction evidence="1">
        <text>ATP + protein L-histidine = ADP + protein N-phospho-L-histidine.</text>
        <dbReference type="EC" id="2.7.13.3"/>
    </reaction>
</comment>
<evidence type="ECO:0000313" key="14">
    <source>
        <dbReference type="EMBL" id="TDD48798.1"/>
    </source>
</evidence>
<dbReference type="InterPro" id="IPR003661">
    <property type="entry name" value="HisK_dim/P_dom"/>
</dbReference>
<dbReference type="AlphaFoldDB" id="A0A4R4YTW6"/>
<comment type="caution">
    <text evidence="14">The sequence shown here is derived from an EMBL/GenBank/DDBJ whole genome shotgun (WGS) entry which is preliminary data.</text>
</comment>
<dbReference type="Gene3D" id="6.10.340.10">
    <property type="match status" value="1"/>
</dbReference>
<evidence type="ECO:0000256" key="5">
    <source>
        <dbReference type="ARBA" id="ARBA00022679"/>
    </source>
</evidence>
<evidence type="ECO:0000256" key="3">
    <source>
        <dbReference type="ARBA" id="ARBA00012438"/>
    </source>
</evidence>
<dbReference type="Pfam" id="PF00672">
    <property type="entry name" value="HAMP"/>
    <property type="match status" value="1"/>
</dbReference>
<keyword evidence="8 11" id="KW-1133">Transmembrane helix</keyword>
<dbReference type="InterPro" id="IPR036097">
    <property type="entry name" value="HisK_dim/P_sf"/>
</dbReference>